<dbReference type="AlphaFoldDB" id="A0A975AQY7"/>
<keyword evidence="1" id="KW-1133">Transmembrane helix</keyword>
<gene>
    <name evidence="2" type="ORF">I8J32_011515</name>
</gene>
<dbReference type="EMBL" id="CP071518">
    <property type="protein sequence ID" value="QSX77389.1"/>
    <property type="molecule type" value="Genomic_DNA"/>
</dbReference>
<evidence type="ECO:0000313" key="3">
    <source>
        <dbReference type="Proteomes" id="UP000639274"/>
    </source>
</evidence>
<protein>
    <submittedName>
        <fullName evidence="2">Uncharacterized protein</fullName>
    </submittedName>
</protein>
<sequence>MNNPSLLPSIPPRAWLHAAALLALATLALAFFLGHGFAADMFLWGNAFVAGAIFVLFGLGVWGLLTLAPFARRPAWLEPRQAMALSVACFLVQSALAGALTMAGVWPHSRLWFLGALPFVWSG</sequence>
<keyword evidence="1" id="KW-0472">Membrane</keyword>
<organism evidence="2 3">
    <name type="scientific">Agrilutibacter solisilvae</name>
    <dbReference type="NCBI Taxonomy" id="2763317"/>
    <lineage>
        <taxon>Bacteria</taxon>
        <taxon>Pseudomonadati</taxon>
        <taxon>Pseudomonadota</taxon>
        <taxon>Gammaproteobacteria</taxon>
        <taxon>Lysobacterales</taxon>
        <taxon>Lysobacteraceae</taxon>
        <taxon>Agrilutibacter</taxon>
    </lineage>
</organism>
<reference evidence="2 3" key="1">
    <citation type="submission" date="2021-03" db="EMBL/GenBank/DDBJ databases">
        <title>Lysobacter sp. nov. isolated from soil of gangwondo yeongwol, south Korea.</title>
        <authorList>
            <person name="Kim K.R."/>
            <person name="Kim K.H."/>
            <person name="Jeon C.O."/>
        </authorList>
    </citation>
    <scope>NUCLEOTIDE SEQUENCE [LARGE SCALE GENOMIC DNA]</scope>
    <source>
        <strain evidence="2 3">R19</strain>
    </source>
</reference>
<accession>A0A975AQY7</accession>
<evidence type="ECO:0000313" key="2">
    <source>
        <dbReference type="EMBL" id="QSX77389.1"/>
    </source>
</evidence>
<dbReference type="Proteomes" id="UP000639274">
    <property type="component" value="Chromosome"/>
</dbReference>
<feature type="transmembrane region" description="Helical" evidence="1">
    <location>
        <begin position="48"/>
        <end position="70"/>
    </location>
</feature>
<proteinExistence type="predicted"/>
<name>A0A975AQY7_9GAMM</name>
<keyword evidence="3" id="KW-1185">Reference proteome</keyword>
<dbReference type="KEGG" id="lsf:I8J32_011515"/>
<feature type="transmembrane region" description="Helical" evidence="1">
    <location>
        <begin position="82"/>
        <end position="106"/>
    </location>
</feature>
<evidence type="ECO:0000256" key="1">
    <source>
        <dbReference type="SAM" id="Phobius"/>
    </source>
</evidence>
<dbReference type="RefSeq" id="WP_200612223.1">
    <property type="nucleotide sequence ID" value="NZ_CP071518.1"/>
</dbReference>
<keyword evidence="1" id="KW-0812">Transmembrane</keyword>